<evidence type="ECO:0000313" key="3">
    <source>
        <dbReference type="Proteomes" id="UP000024635"/>
    </source>
</evidence>
<dbReference type="AlphaFoldDB" id="A0A016W6R0"/>
<dbReference type="EMBL" id="JARK01000825">
    <property type="protein sequence ID" value="EYC34967.1"/>
    <property type="molecule type" value="Genomic_DNA"/>
</dbReference>
<keyword evidence="1" id="KW-0732">Signal</keyword>
<reference evidence="3" key="1">
    <citation type="journal article" date="2015" name="Nat. Genet.">
        <title>The genome and transcriptome of the zoonotic hookworm Ancylostoma ceylanicum identify infection-specific gene families.</title>
        <authorList>
            <person name="Schwarz E.M."/>
            <person name="Hu Y."/>
            <person name="Antoshechkin I."/>
            <person name="Miller M.M."/>
            <person name="Sternberg P.W."/>
            <person name="Aroian R.V."/>
        </authorList>
    </citation>
    <scope>NUCLEOTIDE SEQUENCE</scope>
    <source>
        <strain evidence="3">HY135</strain>
    </source>
</reference>
<name>A0A016W6R0_9BILA</name>
<comment type="caution">
    <text evidence="2">The sequence shown here is derived from an EMBL/GenBank/DDBJ whole genome shotgun (WGS) entry which is preliminary data.</text>
</comment>
<evidence type="ECO:0008006" key="4">
    <source>
        <dbReference type="Google" id="ProtNLM"/>
    </source>
</evidence>
<gene>
    <name evidence="2" type="primary">Acey_s1226.g3771</name>
    <name evidence="2" type="ORF">Y032_1226g3771</name>
</gene>
<dbReference type="Proteomes" id="UP000024635">
    <property type="component" value="Unassembled WGS sequence"/>
</dbReference>
<proteinExistence type="predicted"/>
<accession>A0A016W6R0</accession>
<organism evidence="2 3">
    <name type="scientific">Ancylostoma ceylanicum</name>
    <dbReference type="NCBI Taxonomy" id="53326"/>
    <lineage>
        <taxon>Eukaryota</taxon>
        <taxon>Metazoa</taxon>
        <taxon>Ecdysozoa</taxon>
        <taxon>Nematoda</taxon>
        <taxon>Chromadorea</taxon>
        <taxon>Rhabditida</taxon>
        <taxon>Rhabditina</taxon>
        <taxon>Rhabditomorpha</taxon>
        <taxon>Strongyloidea</taxon>
        <taxon>Ancylostomatidae</taxon>
        <taxon>Ancylostomatinae</taxon>
        <taxon>Ancylostoma</taxon>
    </lineage>
</organism>
<feature type="chain" id="PRO_5001494207" description="Secreted protein" evidence="1">
    <location>
        <begin position="23"/>
        <end position="101"/>
    </location>
</feature>
<dbReference type="STRING" id="53326.A0A016W6R0"/>
<protein>
    <recommendedName>
        <fullName evidence="4">Secreted protein</fullName>
    </recommendedName>
</protein>
<dbReference type="OrthoDB" id="6627079at2759"/>
<sequence>MYFRTRICRRYALLLLAALARGVHHGRRFYVRPAHFVNMDLRFLTFDTYLASLDNEQFHSYTRLYVDEFESLLARLVLRLSHAPTHLAPISPRHRLALCLR</sequence>
<evidence type="ECO:0000313" key="2">
    <source>
        <dbReference type="EMBL" id="EYC34967.1"/>
    </source>
</evidence>
<evidence type="ECO:0000256" key="1">
    <source>
        <dbReference type="SAM" id="SignalP"/>
    </source>
</evidence>
<feature type="signal peptide" evidence="1">
    <location>
        <begin position="1"/>
        <end position="22"/>
    </location>
</feature>
<keyword evidence="3" id="KW-1185">Reference proteome</keyword>